<protein>
    <recommendedName>
        <fullName evidence="4">C3H1-type domain-containing protein</fullName>
    </recommendedName>
</protein>
<dbReference type="AlphaFoldDB" id="A0A9P3G926"/>
<evidence type="ECO:0000259" key="4">
    <source>
        <dbReference type="PROSITE" id="PS50103"/>
    </source>
</evidence>
<evidence type="ECO:0000256" key="2">
    <source>
        <dbReference type="SAM" id="MobiDB-lite"/>
    </source>
</evidence>
<feature type="compositionally biased region" description="Polar residues" evidence="2">
    <location>
        <begin position="315"/>
        <end position="330"/>
    </location>
</feature>
<evidence type="ECO:0000313" key="6">
    <source>
        <dbReference type="Proteomes" id="UP000703269"/>
    </source>
</evidence>
<dbReference type="InterPro" id="IPR000571">
    <property type="entry name" value="Znf_CCCH"/>
</dbReference>
<reference evidence="5 6" key="1">
    <citation type="submission" date="2021-08" db="EMBL/GenBank/DDBJ databases">
        <title>Draft Genome Sequence of Phanerochaete sordida strain YK-624.</title>
        <authorList>
            <person name="Mori T."/>
            <person name="Dohra H."/>
            <person name="Suzuki T."/>
            <person name="Kawagishi H."/>
            <person name="Hirai H."/>
        </authorList>
    </citation>
    <scope>NUCLEOTIDE SEQUENCE [LARGE SCALE GENOMIC DNA]</scope>
    <source>
        <strain evidence="5 6">YK-624</strain>
    </source>
</reference>
<proteinExistence type="predicted"/>
<keyword evidence="3" id="KW-1133">Transmembrane helix</keyword>
<dbReference type="EMBL" id="BPQB01000013">
    <property type="protein sequence ID" value="GJE89629.1"/>
    <property type="molecule type" value="Genomic_DNA"/>
</dbReference>
<name>A0A9P3G926_9APHY</name>
<feature type="region of interest" description="Disordered" evidence="2">
    <location>
        <begin position="315"/>
        <end position="334"/>
    </location>
</feature>
<feature type="transmembrane region" description="Helical" evidence="3">
    <location>
        <begin position="563"/>
        <end position="596"/>
    </location>
</feature>
<dbReference type="OrthoDB" id="10638516at2759"/>
<feature type="domain" description="C3H1-type" evidence="4">
    <location>
        <begin position="12"/>
        <end position="38"/>
    </location>
</feature>
<feature type="transmembrane region" description="Helical" evidence="3">
    <location>
        <begin position="514"/>
        <end position="535"/>
    </location>
</feature>
<dbReference type="Proteomes" id="UP000703269">
    <property type="component" value="Unassembled WGS sequence"/>
</dbReference>
<feature type="region of interest" description="Disordered" evidence="2">
    <location>
        <begin position="242"/>
        <end position="308"/>
    </location>
</feature>
<organism evidence="5 6">
    <name type="scientific">Phanerochaete sordida</name>
    <dbReference type="NCBI Taxonomy" id="48140"/>
    <lineage>
        <taxon>Eukaryota</taxon>
        <taxon>Fungi</taxon>
        <taxon>Dikarya</taxon>
        <taxon>Basidiomycota</taxon>
        <taxon>Agaricomycotina</taxon>
        <taxon>Agaricomycetes</taxon>
        <taxon>Polyporales</taxon>
        <taxon>Phanerochaetaceae</taxon>
        <taxon>Phanerochaete</taxon>
    </lineage>
</organism>
<feature type="region of interest" description="Disordered" evidence="2">
    <location>
        <begin position="379"/>
        <end position="398"/>
    </location>
</feature>
<accession>A0A9P3G926</accession>
<sequence length="597" mass="64775">MPRHQRARDEDYTRRSMCFNFAQGACVRPACPFSHTLVDPSRLLQLVGDLSAYQAPKGPFETVFVTLEFRVLDGGQGEWTVRLRHVGRVTLAGVRYDVDVTQTRPKVAKASTLLDAIKDLEMQVFGRVASVPWKRGDLQATLCKHATESCEGDGSLCRNNHSLVDPTHLEGLLRQQHEQRRSRGALTSPAFISYLECPRAGRYWRVCEYNSDMLLDFITTGPDFTTTVARYAAYTKGLVDSHARRVSNQPETQMPGGGSQRVPSTAPQDAPPPYSEMAASGLPERSTATRIESPAVPQPSTRLLPLPRQTRNYQSITASSSTSRPGSLSVHTKPPALTVDVTVNSDAGELASSSTVRTSHTVTTPSAAVQVDVGVKTKMKASTTPPGHTPFPGYRVAQPPPAAVNVRVTVNANDTSRPSPTYFSTGSIGASERQPLSVSAATRVVLPAQPPASCAATVGQRTSYTQVSGYGSVYTRTPPMDPHARVQQWRATLPPPVTARPPSTTTQSSKNMDIYGFTGLVVLVTIFLVTTYGHYLTDPELWGRVLEAMTHAVNWTVEMGWGLLRLLVAVALLCLALTPEGLAILATLFCCAAMCFH</sequence>
<keyword evidence="1" id="KW-0862">Zinc</keyword>
<keyword evidence="1" id="KW-0479">Metal-binding</keyword>
<evidence type="ECO:0000256" key="1">
    <source>
        <dbReference type="PROSITE-ProRule" id="PRU00723"/>
    </source>
</evidence>
<comment type="caution">
    <text evidence="5">The sequence shown here is derived from an EMBL/GenBank/DDBJ whole genome shotgun (WGS) entry which is preliminary data.</text>
</comment>
<keyword evidence="1" id="KW-0863">Zinc-finger</keyword>
<feature type="zinc finger region" description="C3H1-type" evidence="1">
    <location>
        <begin position="12"/>
        <end position="38"/>
    </location>
</feature>
<gene>
    <name evidence="5" type="ORF">PsYK624_057330</name>
</gene>
<dbReference type="GO" id="GO:0008270">
    <property type="term" value="F:zinc ion binding"/>
    <property type="evidence" value="ECO:0007669"/>
    <property type="project" value="UniProtKB-KW"/>
</dbReference>
<keyword evidence="3" id="KW-0472">Membrane</keyword>
<keyword evidence="3" id="KW-0812">Transmembrane</keyword>
<evidence type="ECO:0000256" key="3">
    <source>
        <dbReference type="SAM" id="Phobius"/>
    </source>
</evidence>
<evidence type="ECO:0000313" key="5">
    <source>
        <dbReference type="EMBL" id="GJE89629.1"/>
    </source>
</evidence>
<dbReference type="PROSITE" id="PS50103">
    <property type="entry name" value="ZF_C3H1"/>
    <property type="match status" value="1"/>
</dbReference>
<keyword evidence="6" id="KW-1185">Reference proteome</keyword>